<reference evidence="3 4" key="3">
    <citation type="journal article" date="2017" name="G3 (Bethesda)">
        <title>Comparative analysis highlights variable genome content of wheat rusts and divergence of the mating loci.</title>
        <authorList>
            <person name="Cuomo C.A."/>
            <person name="Bakkeren G."/>
            <person name="Khalil H.B."/>
            <person name="Panwar V."/>
            <person name="Joly D."/>
            <person name="Linning R."/>
            <person name="Sakthikumar S."/>
            <person name="Song X."/>
            <person name="Adiconis X."/>
            <person name="Fan L."/>
            <person name="Goldberg J.M."/>
            <person name="Levin J.Z."/>
            <person name="Young S."/>
            <person name="Zeng Q."/>
            <person name="Anikster Y."/>
            <person name="Bruce M."/>
            <person name="Wang M."/>
            <person name="Yin C."/>
            <person name="McCallum B."/>
            <person name="Szabo L.J."/>
            <person name="Hulbert S."/>
            <person name="Chen X."/>
            <person name="Fellers J.P."/>
        </authorList>
    </citation>
    <scope>NUCLEOTIDE SEQUENCE</scope>
    <source>
        <strain evidence="4">Isolate 1-1 / race 1 (BBBD)</strain>
        <strain evidence="3">isolate 1-1 / race 1 (BBBD)</strain>
    </source>
</reference>
<evidence type="ECO:0000313" key="2">
    <source>
        <dbReference type="EMBL" id="OAV86652.1"/>
    </source>
</evidence>
<keyword evidence="1" id="KW-0732">Signal</keyword>
<feature type="chain" id="PRO_5008109503" evidence="1">
    <location>
        <begin position="19"/>
        <end position="175"/>
    </location>
</feature>
<reference evidence="2" key="2">
    <citation type="submission" date="2016-05" db="EMBL/GenBank/DDBJ databases">
        <title>Comparative analysis highlights variable genome content of wheat rusts and divergence of the mating loci.</title>
        <authorList>
            <person name="Cuomo C.A."/>
            <person name="Bakkeren G."/>
            <person name="Szabo L."/>
            <person name="Khalil H."/>
            <person name="Joly D."/>
            <person name="Goldberg J."/>
            <person name="Young S."/>
            <person name="Zeng Q."/>
            <person name="Fellers J."/>
        </authorList>
    </citation>
    <scope>NUCLEOTIDE SEQUENCE [LARGE SCALE GENOMIC DNA]</scope>
    <source>
        <strain evidence="2">1-1 BBBD Race 1</strain>
    </source>
</reference>
<dbReference type="VEuPathDB" id="FungiDB:PTTG_29789"/>
<dbReference type="AlphaFoldDB" id="A0A180G2K5"/>
<dbReference type="OrthoDB" id="2513590at2759"/>
<name>A0A180G2K5_PUCT1</name>
<feature type="signal peptide" evidence="1">
    <location>
        <begin position="1"/>
        <end position="18"/>
    </location>
</feature>
<accession>A0A180G2K5</accession>
<dbReference type="EnsemblFungi" id="PTTG_29789-t43_1">
    <property type="protein sequence ID" value="PTTG_29789-t43_1-p1"/>
    <property type="gene ID" value="PTTG_29789"/>
</dbReference>
<evidence type="ECO:0000256" key="1">
    <source>
        <dbReference type="SAM" id="SignalP"/>
    </source>
</evidence>
<evidence type="ECO:0000313" key="3">
    <source>
        <dbReference type="EnsemblFungi" id="PTTG_29789-t43_1-p1"/>
    </source>
</evidence>
<evidence type="ECO:0000313" key="4">
    <source>
        <dbReference type="Proteomes" id="UP000005240"/>
    </source>
</evidence>
<dbReference type="Proteomes" id="UP000005240">
    <property type="component" value="Unassembled WGS sequence"/>
</dbReference>
<gene>
    <name evidence="2" type="ORF">PTTG_29789</name>
</gene>
<organism evidence="2">
    <name type="scientific">Puccinia triticina (isolate 1-1 / race 1 (BBBD))</name>
    <name type="common">Brown leaf rust fungus</name>
    <dbReference type="NCBI Taxonomy" id="630390"/>
    <lineage>
        <taxon>Eukaryota</taxon>
        <taxon>Fungi</taxon>
        <taxon>Dikarya</taxon>
        <taxon>Basidiomycota</taxon>
        <taxon>Pucciniomycotina</taxon>
        <taxon>Pucciniomycetes</taxon>
        <taxon>Pucciniales</taxon>
        <taxon>Pucciniaceae</taxon>
        <taxon>Puccinia</taxon>
    </lineage>
</organism>
<protein>
    <submittedName>
        <fullName evidence="2 3">Uncharacterized protein</fullName>
    </submittedName>
</protein>
<proteinExistence type="predicted"/>
<keyword evidence="4" id="KW-1185">Reference proteome</keyword>
<reference evidence="3" key="4">
    <citation type="submission" date="2025-05" db="UniProtKB">
        <authorList>
            <consortium name="EnsemblFungi"/>
        </authorList>
    </citation>
    <scope>IDENTIFICATION</scope>
    <source>
        <strain evidence="3">isolate 1-1 / race 1 (BBBD)</strain>
    </source>
</reference>
<sequence>MILLAATMIIEMIKFVSQSSVAITGRSGRSLSSILSLAEVMKKYSMRYVVQAVDTFAQAMLDLADACGENSLIKLGDKLFALIHLDYAPGSSIGDHINKFQSMYTSLKSAQLVTKNMQVNTAMAGMFFLKSFRYDDSLAPLIQTLFDVTPFTFEKLATRMNIEHSRADKSGSLNA</sequence>
<dbReference type="EMBL" id="ADAS02000921">
    <property type="protein sequence ID" value="OAV86652.1"/>
    <property type="molecule type" value="Genomic_DNA"/>
</dbReference>
<reference evidence="2" key="1">
    <citation type="submission" date="2009-11" db="EMBL/GenBank/DDBJ databases">
        <authorList>
            <consortium name="The Broad Institute Genome Sequencing Platform"/>
            <person name="Ward D."/>
            <person name="Feldgarden M."/>
            <person name="Earl A."/>
            <person name="Young S.K."/>
            <person name="Zeng Q."/>
            <person name="Koehrsen M."/>
            <person name="Alvarado L."/>
            <person name="Berlin A."/>
            <person name="Bochicchio J."/>
            <person name="Borenstein D."/>
            <person name="Chapman S.B."/>
            <person name="Chen Z."/>
            <person name="Engels R."/>
            <person name="Freedman E."/>
            <person name="Gellesch M."/>
            <person name="Goldberg J."/>
            <person name="Griggs A."/>
            <person name="Gujja S."/>
            <person name="Heilman E."/>
            <person name="Heiman D."/>
            <person name="Hepburn T."/>
            <person name="Howarth C."/>
            <person name="Jen D."/>
            <person name="Larson L."/>
            <person name="Lewis B."/>
            <person name="Mehta T."/>
            <person name="Park D."/>
            <person name="Pearson M."/>
            <person name="Roberts A."/>
            <person name="Saif S."/>
            <person name="Shea T."/>
            <person name="Shenoy N."/>
            <person name="Sisk P."/>
            <person name="Stolte C."/>
            <person name="Sykes S."/>
            <person name="Thomson T."/>
            <person name="Walk T."/>
            <person name="White J."/>
            <person name="Yandava C."/>
            <person name="Izard J."/>
            <person name="Baranova O.V."/>
            <person name="Blanton J.M."/>
            <person name="Tanner A.C."/>
            <person name="Dewhirst F.E."/>
            <person name="Haas B."/>
            <person name="Nusbaum C."/>
            <person name="Birren B."/>
        </authorList>
    </citation>
    <scope>NUCLEOTIDE SEQUENCE [LARGE SCALE GENOMIC DNA]</scope>
    <source>
        <strain evidence="2">1-1 BBBD Race 1</strain>
    </source>
</reference>